<sequence>MNLLITGAAGFIGSALTTTLRAAGHAVTALDDLSVNSPRPRPENLVERDVRTLTPADLDDFHTVVHLAAHKSVPASFDPGGFEHNTAVDRHIIHTFTASGAGRLLLASSCEVYGEQNGPLAETSPHRPRSPYAAGKATTEYLADIYRPRLGPGRQIGTVRFFNTYGPWEDPDAVVPAFIDAALADRPLMIEGTGTQARDLTHIDDTTAMLGRILQTDRLLPVVNVGSGYAITVLELAQAVIRATGRGTLAHTRPRPNEIRSFTADTSLFTATYGPPPTRPLEGALAHTARTRAAVWTPAGAPQ</sequence>
<reference evidence="3" key="2">
    <citation type="submission" date="2020-09" db="EMBL/GenBank/DDBJ databases">
        <authorList>
            <person name="Sun Q."/>
            <person name="Ohkuma M."/>
        </authorList>
    </citation>
    <scope>NUCLEOTIDE SEQUENCE</scope>
    <source>
        <strain evidence="3">JCM 4122</strain>
    </source>
</reference>
<comment type="similarity">
    <text evidence="1">Belongs to the NAD(P)-dependent epimerase/dehydratase family.</text>
</comment>
<reference evidence="3" key="1">
    <citation type="journal article" date="2014" name="Int. J. Syst. Evol. Microbiol.">
        <title>Complete genome sequence of Corynebacterium casei LMG S-19264T (=DSM 44701T), isolated from a smear-ripened cheese.</title>
        <authorList>
            <consortium name="US DOE Joint Genome Institute (JGI-PGF)"/>
            <person name="Walter F."/>
            <person name="Albersmeier A."/>
            <person name="Kalinowski J."/>
            <person name="Ruckert C."/>
        </authorList>
    </citation>
    <scope>NUCLEOTIDE SEQUENCE</scope>
    <source>
        <strain evidence="3">JCM 4122</strain>
    </source>
</reference>
<comment type="caution">
    <text evidence="3">The sequence shown here is derived from an EMBL/GenBank/DDBJ whole genome shotgun (WGS) entry which is preliminary data.</text>
</comment>
<proteinExistence type="inferred from homology"/>
<evidence type="ECO:0000259" key="2">
    <source>
        <dbReference type="Pfam" id="PF01370"/>
    </source>
</evidence>
<evidence type="ECO:0000256" key="1">
    <source>
        <dbReference type="ARBA" id="ARBA00007637"/>
    </source>
</evidence>
<name>A0A919BV55_STRFL</name>
<dbReference type="Pfam" id="PF01370">
    <property type="entry name" value="Epimerase"/>
    <property type="match status" value="1"/>
</dbReference>
<dbReference type="PANTHER" id="PTHR43000">
    <property type="entry name" value="DTDP-D-GLUCOSE 4,6-DEHYDRATASE-RELATED"/>
    <property type="match status" value="1"/>
</dbReference>
<gene>
    <name evidence="3" type="ORF">GCM10017667_54060</name>
</gene>
<accession>A0A919BV55</accession>
<dbReference type="RefSeq" id="WP_190043292.1">
    <property type="nucleotide sequence ID" value="NZ_BNBE01000002.1"/>
</dbReference>
<evidence type="ECO:0000313" key="4">
    <source>
        <dbReference type="Proteomes" id="UP000632849"/>
    </source>
</evidence>
<dbReference type="Proteomes" id="UP000632849">
    <property type="component" value="Unassembled WGS sequence"/>
</dbReference>
<organism evidence="3 4">
    <name type="scientific">Streptomyces filamentosus</name>
    <name type="common">Streptomyces roseosporus</name>
    <dbReference type="NCBI Taxonomy" id="67294"/>
    <lineage>
        <taxon>Bacteria</taxon>
        <taxon>Bacillati</taxon>
        <taxon>Actinomycetota</taxon>
        <taxon>Actinomycetes</taxon>
        <taxon>Kitasatosporales</taxon>
        <taxon>Streptomycetaceae</taxon>
        <taxon>Streptomyces</taxon>
    </lineage>
</organism>
<dbReference type="Gene3D" id="3.40.50.720">
    <property type="entry name" value="NAD(P)-binding Rossmann-like Domain"/>
    <property type="match status" value="1"/>
</dbReference>
<dbReference type="InterPro" id="IPR036291">
    <property type="entry name" value="NAD(P)-bd_dom_sf"/>
</dbReference>
<evidence type="ECO:0000313" key="3">
    <source>
        <dbReference type="EMBL" id="GHG13401.1"/>
    </source>
</evidence>
<dbReference type="SUPFAM" id="SSF51735">
    <property type="entry name" value="NAD(P)-binding Rossmann-fold domains"/>
    <property type="match status" value="1"/>
</dbReference>
<protein>
    <submittedName>
        <fullName evidence="3">UDP-glucose 4-epimerase-like protein</fullName>
    </submittedName>
</protein>
<dbReference type="AlphaFoldDB" id="A0A919BV55"/>
<dbReference type="Gene3D" id="3.90.25.10">
    <property type="entry name" value="UDP-galactose 4-epimerase, domain 1"/>
    <property type="match status" value="1"/>
</dbReference>
<dbReference type="EMBL" id="BNBE01000002">
    <property type="protein sequence ID" value="GHG13401.1"/>
    <property type="molecule type" value="Genomic_DNA"/>
</dbReference>
<keyword evidence="4" id="KW-1185">Reference proteome</keyword>
<dbReference type="InterPro" id="IPR001509">
    <property type="entry name" value="Epimerase_deHydtase"/>
</dbReference>
<feature type="domain" description="NAD-dependent epimerase/dehydratase" evidence="2">
    <location>
        <begin position="4"/>
        <end position="226"/>
    </location>
</feature>